<evidence type="ECO:0000313" key="3">
    <source>
        <dbReference type="Proteomes" id="UP000028533"/>
    </source>
</evidence>
<dbReference type="Proteomes" id="UP000028533">
    <property type="component" value="Unassembled WGS sequence"/>
</dbReference>
<reference evidence="2 3" key="1">
    <citation type="submission" date="2014-02" db="EMBL/GenBank/DDBJ databases">
        <title>Genome sequence of Mycoplasma capricolum subsp. capricolum strain 14232.</title>
        <authorList>
            <person name="Sirand-Pugnet P."/>
            <person name="Breton M."/>
            <person name="Dordet-Frisoni E."/>
            <person name="Baranowski E."/>
            <person name="Barre A."/>
            <person name="Couture C."/>
            <person name="Dupuy V."/>
            <person name="Gaurivaud P."/>
            <person name="Jacob D."/>
            <person name="Lemaitre C."/>
            <person name="Manso-Silvan L."/>
            <person name="Nikolski M."/>
            <person name="Nouvel L.-X."/>
            <person name="Poumarat F."/>
            <person name="Tardy F."/>
            <person name="Thebault P."/>
            <person name="Theil S."/>
            <person name="Citti C."/>
            <person name="Thiaucourt F."/>
            <person name="Blanchard A."/>
        </authorList>
    </citation>
    <scope>NUCLEOTIDE SEQUENCE [LARGE SCALE GENOMIC DNA]</scope>
    <source>
        <strain evidence="2 3">14232</strain>
    </source>
</reference>
<comment type="caution">
    <text evidence="2">The sequence shown here is derived from an EMBL/GenBank/DDBJ whole genome shotgun (WGS) entry which is preliminary data.</text>
</comment>
<dbReference type="AlphaFoldDB" id="A0A084EHF1"/>
<sequence>MFLPLSKISHLFAMGLIIVSIILFILAISSVILIIYLYKKKKRQNNQLVLKNSKKHSFWLLYLIFIIGLTSFLSAILLMFLGISNL</sequence>
<dbReference type="RefSeq" id="WP_036432438.1">
    <property type="nucleotide sequence ID" value="NZ_JFDO01000033.1"/>
</dbReference>
<feature type="transmembrane region" description="Helical" evidence="1">
    <location>
        <begin position="12"/>
        <end position="38"/>
    </location>
</feature>
<keyword evidence="1" id="KW-0472">Membrane</keyword>
<keyword evidence="1" id="KW-1133">Transmembrane helix</keyword>
<name>A0A084EHF1_MYCCA</name>
<evidence type="ECO:0000256" key="1">
    <source>
        <dbReference type="SAM" id="Phobius"/>
    </source>
</evidence>
<evidence type="ECO:0000313" key="2">
    <source>
        <dbReference type="EMBL" id="KEZ17393.1"/>
    </source>
</evidence>
<feature type="transmembrane region" description="Helical" evidence="1">
    <location>
        <begin position="59"/>
        <end position="83"/>
    </location>
</feature>
<accession>A0A084EHF1</accession>
<keyword evidence="1" id="KW-0812">Transmembrane</keyword>
<proteinExistence type="predicted"/>
<gene>
    <name evidence="2" type="ORF">MCAPa_7790</name>
</gene>
<protein>
    <recommendedName>
        <fullName evidence="4">Transmembrane protein</fullName>
    </recommendedName>
</protein>
<organism evidence="2 3">
    <name type="scientific">Mycoplasma capricolum subsp. capricolum 14232</name>
    <dbReference type="NCBI Taxonomy" id="1188238"/>
    <lineage>
        <taxon>Bacteria</taxon>
        <taxon>Bacillati</taxon>
        <taxon>Mycoplasmatota</taxon>
        <taxon>Mollicutes</taxon>
        <taxon>Mycoplasmataceae</taxon>
        <taxon>Mycoplasma</taxon>
    </lineage>
</organism>
<dbReference type="EMBL" id="JFDO01000033">
    <property type="protein sequence ID" value="KEZ17393.1"/>
    <property type="molecule type" value="Genomic_DNA"/>
</dbReference>
<evidence type="ECO:0008006" key="4">
    <source>
        <dbReference type="Google" id="ProtNLM"/>
    </source>
</evidence>